<evidence type="ECO:0000256" key="4">
    <source>
        <dbReference type="ARBA" id="ARBA00012930"/>
    </source>
</evidence>
<evidence type="ECO:0000256" key="9">
    <source>
        <dbReference type="ARBA" id="ARBA00023079"/>
    </source>
</evidence>
<keyword evidence="9" id="KW-0823">Tryptophan catabolism</keyword>
<dbReference type="EMBL" id="CP036426">
    <property type="protein sequence ID" value="QDV36863.1"/>
    <property type="molecule type" value="Genomic_DNA"/>
</dbReference>
<dbReference type="GO" id="GO:0004061">
    <property type="term" value="F:arylformamidase activity"/>
    <property type="evidence" value="ECO:0007669"/>
    <property type="project" value="UniProtKB-EC"/>
</dbReference>
<sequence>MCRIYDLSPPISPRLKVWPGDTPPSREVLSDMKRGDGLTLSTLHATVHLGSHVDGPNHYGLDAPGVDSLPLDTFVGPCQVIRPRVVQGEAVGSGHLPDGALPPRVLIDTGTHPDPEAFPEVFAPLDPALIDTLADRGVVLVGTDAPSVDRFDSKDLPTHWRCLERGVTILEGVCLGGVPEGDYELIALPLRLVGFDASPVRAVLRTLPRG</sequence>
<evidence type="ECO:0000313" key="12">
    <source>
        <dbReference type="EMBL" id="QDV36863.1"/>
    </source>
</evidence>
<dbReference type="FunFam" id="3.50.30.50:FF:000001">
    <property type="entry name" value="Kynurenine formamidase"/>
    <property type="match status" value="1"/>
</dbReference>
<dbReference type="PANTHER" id="PTHR31118">
    <property type="entry name" value="CYCLASE-LIKE PROTEIN 2"/>
    <property type="match status" value="1"/>
</dbReference>
<dbReference type="GO" id="GO:0046872">
    <property type="term" value="F:metal ion binding"/>
    <property type="evidence" value="ECO:0007669"/>
    <property type="project" value="UniProtKB-KW"/>
</dbReference>
<dbReference type="Pfam" id="PF04199">
    <property type="entry name" value="Cyclase"/>
    <property type="match status" value="1"/>
</dbReference>
<dbReference type="PANTHER" id="PTHR31118:SF32">
    <property type="entry name" value="KYNURENINE FORMAMIDASE"/>
    <property type="match status" value="1"/>
</dbReference>
<comment type="subunit">
    <text evidence="3">Homodimer.</text>
</comment>
<dbReference type="Gene3D" id="3.50.30.50">
    <property type="entry name" value="Putative cyclase"/>
    <property type="match status" value="1"/>
</dbReference>
<evidence type="ECO:0000256" key="11">
    <source>
        <dbReference type="ARBA" id="ARBA00060547"/>
    </source>
</evidence>
<name>A0A518H7P6_9BACT</name>
<keyword evidence="13" id="KW-1185">Reference proteome</keyword>
<reference evidence="12 13" key="1">
    <citation type="submission" date="2019-02" db="EMBL/GenBank/DDBJ databases">
        <title>Deep-cultivation of Planctomycetes and their phenomic and genomic characterization uncovers novel biology.</title>
        <authorList>
            <person name="Wiegand S."/>
            <person name="Jogler M."/>
            <person name="Boedeker C."/>
            <person name="Pinto D."/>
            <person name="Vollmers J."/>
            <person name="Rivas-Marin E."/>
            <person name="Kohn T."/>
            <person name="Peeters S.H."/>
            <person name="Heuer A."/>
            <person name="Rast P."/>
            <person name="Oberbeckmann S."/>
            <person name="Bunk B."/>
            <person name="Jeske O."/>
            <person name="Meyerdierks A."/>
            <person name="Storesund J.E."/>
            <person name="Kallscheuer N."/>
            <person name="Luecker S."/>
            <person name="Lage O.M."/>
            <person name="Pohl T."/>
            <person name="Merkel B.J."/>
            <person name="Hornburger P."/>
            <person name="Mueller R.-W."/>
            <person name="Bruemmer F."/>
            <person name="Labrenz M."/>
            <person name="Spormann A.M."/>
            <person name="Op den Camp H."/>
            <person name="Overmann J."/>
            <person name="Amann R."/>
            <person name="Jetten M.S.M."/>
            <person name="Mascher T."/>
            <person name="Medema M.H."/>
            <person name="Devos D.P."/>
            <person name="Kaster A.-K."/>
            <person name="Ovreas L."/>
            <person name="Rohde M."/>
            <person name="Galperin M.Y."/>
            <person name="Jogler C."/>
        </authorList>
    </citation>
    <scope>NUCLEOTIDE SEQUENCE [LARGE SCALE GENOMIC DNA]</scope>
    <source>
        <strain evidence="12 13">ElP</strain>
    </source>
</reference>
<keyword evidence="8" id="KW-0862">Zinc</keyword>
<protein>
    <recommendedName>
        <fullName evidence="5">Kynurenine formamidase</fullName>
        <ecNumber evidence="4">3.5.1.9</ecNumber>
    </recommendedName>
</protein>
<evidence type="ECO:0000256" key="3">
    <source>
        <dbReference type="ARBA" id="ARBA00011738"/>
    </source>
</evidence>
<comment type="cofactor">
    <cofactor evidence="1">
        <name>Zn(2+)</name>
        <dbReference type="ChEBI" id="CHEBI:29105"/>
    </cofactor>
</comment>
<dbReference type="KEGG" id="tpla:ElP_47920"/>
<dbReference type="AlphaFoldDB" id="A0A518H7P6"/>
<dbReference type="Proteomes" id="UP000317835">
    <property type="component" value="Chromosome"/>
</dbReference>
<keyword evidence="6" id="KW-0479">Metal-binding</keyword>
<dbReference type="OrthoDB" id="9796085at2"/>
<evidence type="ECO:0000256" key="5">
    <source>
        <dbReference type="ARBA" id="ARBA00014889"/>
    </source>
</evidence>
<gene>
    <name evidence="12" type="primary">kynB_1</name>
    <name evidence="12" type="ORF">ElP_47920</name>
</gene>
<evidence type="ECO:0000256" key="10">
    <source>
        <dbReference type="ARBA" id="ARBA00048496"/>
    </source>
</evidence>
<dbReference type="SUPFAM" id="SSF102198">
    <property type="entry name" value="Putative cyclase"/>
    <property type="match status" value="1"/>
</dbReference>
<evidence type="ECO:0000256" key="1">
    <source>
        <dbReference type="ARBA" id="ARBA00001947"/>
    </source>
</evidence>
<comment type="catalytic activity">
    <reaction evidence="10">
        <text>N-formyl-L-kynurenine + H2O = L-kynurenine + formate + H(+)</text>
        <dbReference type="Rhea" id="RHEA:13009"/>
        <dbReference type="ChEBI" id="CHEBI:15377"/>
        <dbReference type="ChEBI" id="CHEBI:15378"/>
        <dbReference type="ChEBI" id="CHEBI:15740"/>
        <dbReference type="ChEBI" id="CHEBI:57959"/>
        <dbReference type="ChEBI" id="CHEBI:58629"/>
        <dbReference type="EC" id="3.5.1.9"/>
    </reaction>
</comment>
<dbReference type="GO" id="GO:0019441">
    <property type="term" value="P:L-tryptophan catabolic process to kynurenine"/>
    <property type="evidence" value="ECO:0007669"/>
    <property type="project" value="InterPro"/>
</dbReference>
<dbReference type="InterPro" id="IPR037175">
    <property type="entry name" value="KFase_sf"/>
</dbReference>
<comment type="function">
    <text evidence="2">Catalyzes the hydrolysis of N-formyl-L-kynurenine to L-kynurenine, the second step in the kynurenine pathway of tryptophan degradation.</text>
</comment>
<evidence type="ECO:0000256" key="2">
    <source>
        <dbReference type="ARBA" id="ARBA00002204"/>
    </source>
</evidence>
<evidence type="ECO:0000256" key="7">
    <source>
        <dbReference type="ARBA" id="ARBA00022801"/>
    </source>
</evidence>
<dbReference type="EC" id="3.5.1.9" evidence="4"/>
<organism evidence="12 13">
    <name type="scientific">Tautonia plasticadhaerens</name>
    <dbReference type="NCBI Taxonomy" id="2527974"/>
    <lineage>
        <taxon>Bacteria</taxon>
        <taxon>Pseudomonadati</taxon>
        <taxon>Planctomycetota</taxon>
        <taxon>Planctomycetia</taxon>
        <taxon>Isosphaerales</taxon>
        <taxon>Isosphaeraceae</taxon>
        <taxon>Tautonia</taxon>
    </lineage>
</organism>
<proteinExistence type="predicted"/>
<dbReference type="InterPro" id="IPR007325">
    <property type="entry name" value="KFase/CYL"/>
</dbReference>
<accession>A0A518H7P6</accession>
<comment type="pathway">
    <text evidence="11">Amino-acid degradation; L-tryptophan degradation via kynurenine pathway; L-kynurenine from L-tryptophan: step 2/2.</text>
</comment>
<evidence type="ECO:0000256" key="8">
    <source>
        <dbReference type="ARBA" id="ARBA00022833"/>
    </source>
</evidence>
<dbReference type="RefSeq" id="WP_145273831.1">
    <property type="nucleotide sequence ID" value="NZ_CP036426.1"/>
</dbReference>
<evidence type="ECO:0000313" key="13">
    <source>
        <dbReference type="Proteomes" id="UP000317835"/>
    </source>
</evidence>
<evidence type="ECO:0000256" key="6">
    <source>
        <dbReference type="ARBA" id="ARBA00022723"/>
    </source>
</evidence>
<keyword evidence="7 12" id="KW-0378">Hydrolase</keyword>